<organism evidence="1 2">
    <name type="scientific">Trichonephila inaurata madagascariensis</name>
    <dbReference type="NCBI Taxonomy" id="2747483"/>
    <lineage>
        <taxon>Eukaryota</taxon>
        <taxon>Metazoa</taxon>
        <taxon>Ecdysozoa</taxon>
        <taxon>Arthropoda</taxon>
        <taxon>Chelicerata</taxon>
        <taxon>Arachnida</taxon>
        <taxon>Araneae</taxon>
        <taxon>Araneomorphae</taxon>
        <taxon>Entelegynae</taxon>
        <taxon>Araneoidea</taxon>
        <taxon>Nephilidae</taxon>
        <taxon>Trichonephila</taxon>
        <taxon>Trichonephila inaurata</taxon>
    </lineage>
</organism>
<dbReference type="Proteomes" id="UP000886998">
    <property type="component" value="Unassembled WGS sequence"/>
</dbReference>
<dbReference type="AlphaFoldDB" id="A0A8X6XNE1"/>
<proteinExistence type="predicted"/>
<dbReference type="SUPFAM" id="SSF56672">
    <property type="entry name" value="DNA/RNA polymerases"/>
    <property type="match status" value="1"/>
</dbReference>
<comment type="caution">
    <text evidence="1">The sequence shown here is derived from an EMBL/GenBank/DDBJ whole genome shotgun (WGS) entry which is preliminary data.</text>
</comment>
<dbReference type="OrthoDB" id="6429497at2759"/>
<evidence type="ECO:0000313" key="1">
    <source>
        <dbReference type="EMBL" id="GFY55619.1"/>
    </source>
</evidence>
<protein>
    <submittedName>
        <fullName evidence="1">Uncharacterized protein</fullName>
    </submittedName>
</protein>
<sequence length="167" mass="19083">MPVLKDTEASLDLSFEKYAAPEIFTGEHASVKYIHDDTMTYLPPAEREIECELRHVVSKPVVSPGHLDREKVLEGNTRLEVRPAECELAQDGVEYRGHAVELGKQSSAQLKVRAIIDFSISRYKTQVKVLGLAEYYRQYIPMFSCLVTPSDRNVKKKIKERGHQMDF</sequence>
<dbReference type="InterPro" id="IPR043502">
    <property type="entry name" value="DNA/RNA_pol_sf"/>
</dbReference>
<dbReference type="GO" id="GO:0071897">
    <property type="term" value="P:DNA biosynthetic process"/>
    <property type="evidence" value="ECO:0007669"/>
    <property type="project" value="UniProtKB-ARBA"/>
</dbReference>
<evidence type="ECO:0000313" key="2">
    <source>
        <dbReference type="Proteomes" id="UP000886998"/>
    </source>
</evidence>
<name>A0A8X6XNE1_9ARAC</name>
<accession>A0A8X6XNE1</accession>
<reference evidence="1" key="1">
    <citation type="submission" date="2020-08" db="EMBL/GenBank/DDBJ databases">
        <title>Multicomponent nature underlies the extraordinary mechanical properties of spider dragline silk.</title>
        <authorList>
            <person name="Kono N."/>
            <person name="Nakamura H."/>
            <person name="Mori M."/>
            <person name="Yoshida Y."/>
            <person name="Ohtoshi R."/>
            <person name="Malay A.D."/>
            <person name="Moran D.A.P."/>
            <person name="Tomita M."/>
            <person name="Numata K."/>
            <person name="Arakawa K."/>
        </authorList>
    </citation>
    <scope>NUCLEOTIDE SEQUENCE</scope>
</reference>
<dbReference type="EMBL" id="BMAV01010503">
    <property type="protein sequence ID" value="GFY55619.1"/>
    <property type="molecule type" value="Genomic_DNA"/>
</dbReference>
<keyword evidence="2" id="KW-1185">Reference proteome</keyword>
<gene>
    <name evidence="1" type="primary">NCL1_50461</name>
    <name evidence="1" type="ORF">TNIN_423201</name>
</gene>